<dbReference type="AlphaFoldDB" id="A0A1I3YGQ7"/>
<evidence type="ECO:0000313" key="4">
    <source>
        <dbReference type="Proteomes" id="UP000183557"/>
    </source>
</evidence>
<dbReference type="InterPro" id="IPR006034">
    <property type="entry name" value="Asparaginase/glutaminase-like"/>
</dbReference>
<dbReference type="EMBL" id="FOSB01000011">
    <property type="protein sequence ID" value="SFK31137.1"/>
    <property type="molecule type" value="Genomic_DNA"/>
</dbReference>
<accession>A0A1I3YGQ7</accession>
<dbReference type="Gene3D" id="3.40.50.1170">
    <property type="entry name" value="L-asparaginase, N-terminal domain"/>
    <property type="match status" value="1"/>
</dbReference>
<gene>
    <name evidence="3" type="ORF">SAMN04487936_1117</name>
</gene>
<dbReference type="InterPro" id="IPR027474">
    <property type="entry name" value="L-asparaginase_N"/>
</dbReference>
<sequence>MKGVEWMTMKSKPTIKIIATGGTIVGAGSSNITTTGYKPGAVTIEELLEGTPNLNDFSNIEVEQLFNIEYDNGTFIEAE</sequence>
<dbReference type="GO" id="GO:0004067">
    <property type="term" value="F:asparaginase activity"/>
    <property type="evidence" value="ECO:0007669"/>
    <property type="project" value="UniProtKB-UniRule"/>
</dbReference>
<dbReference type="InterPro" id="IPR037152">
    <property type="entry name" value="L-asparaginase_N_sf"/>
</dbReference>
<keyword evidence="4" id="KW-1185">Reference proteome</keyword>
<organism evidence="3 4">
    <name type="scientific">Halobacillus dabanensis</name>
    <dbReference type="NCBI Taxonomy" id="240302"/>
    <lineage>
        <taxon>Bacteria</taxon>
        <taxon>Bacillati</taxon>
        <taxon>Bacillota</taxon>
        <taxon>Bacilli</taxon>
        <taxon>Bacillales</taxon>
        <taxon>Bacillaceae</taxon>
        <taxon>Halobacillus</taxon>
    </lineage>
</organism>
<feature type="active site" description="O-isoaspartyl threonine intermediate" evidence="1">
    <location>
        <position position="23"/>
    </location>
</feature>
<dbReference type="Proteomes" id="UP000183557">
    <property type="component" value="Unassembled WGS sequence"/>
</dbReference>
<dbReference type="InterPro" id="IPR036152">
    <property type="entry name" value="Asp/glu_Ase-like_sf"/>
</dbReference>
<evidence type="ECO:0000313" key="3">
    <source>
        <dbReference type="EMBL" id="SFK31137.1"/>
    </source>
</evidence>
<evidence type="ECO:0000256" key="1">
    <source>
        <dbReference type="PIRSR" id="PIRSR001220-1"/>
    </source>
</evidence>
<dbReference type="SUPFAM" id="SSF53774">
    <property type="entry name" value="Glutaminase/Asparaginase"/>
    <property type="match status" value="1"/>
</dbReference>
<protein>
    <submittedName>
        <fullName evidence="3">Asparaginase</fullName>
    </submittedName>
</protein>
<dbReference type="PIRSF" id="PIRSF001220">
    <property type="entry name" value="L-ASNase_gatD"/>
    <property type="match status" value="1"/>
</dbReference>
<feature type="domain" description="L-asparaginase N-terminal" evidence="2">
    <location>
        <begin position="15"/>
        <end position="69"/>
    </location>
</feature>
<dbReference type="Pfam" id="PF00710">
    <property type="entry name" value="Asparaginase"/>
    <property type="match status" value="1"/>
</dbReference>
<proteinExistence type="predicted"/>
<reference evidence="4" key="1">
    <citation type="submission" date="2016-10" db="EMBL/GenBank/DDBJ databases">
        <authorList>
            <person name="Varghese N."/>
            <person name="Submissions S."/>
        </authorList>
    </citation>
    <scope>NUCLEOTIDE SEQUENCE [LARGE SCALE GENOMIC DNA]</scope>
    <source>
        <strain evidence="4">CGMCC 1.3704</strain>
    </source>
</reference>
<dbReference type="PROSITE" id="PS51732">
    <property type="entry name" value="ASN_GLN_ASE_3"/>
    <property type="match status" value="1"/>
</dbReference>
<dbReference type="PIRSF" id="PIRSF500176">
    <property type="entry name" value="L_ASNase"/>
    <property type="match status" value="1"/>
</dbReference>
<evidence type="ECO:0000259" key="2">
    <source>
        <dbReference type="Pfam" id="PF00710"/>
    </source>
</evidence>
<name>A0A1I3YGQ7_HALDA</name>